<feature type="domain" description="Ketosynthase family 3 (KS3)" evidence="13">
    <location>
        <begin position="417"/>
        <end position="855"/>
    </location>
</feature>
<dbReference type="SUPFAM" id="SSF53901">
    <property type="entry name" value="Thiolase-like"/>
    <property type="match status" value="2"/>
</dbReference>
<feature type="active site" description="Proton acceptor; for dehydratase activity" evidence="10">
    <location>
        <position position="1196"/>
    </location>
</feature>
<dbReference type="InterPro" id="IPR016039">
    <property type="entry name" value="Thiolase-like"/>
</dbReference>
<evidence type="ECO:0000259" key="14">
    <source>
        <dbReference type="PROSITE" id="PS52019"/>
    </source>
</evidence>
<feature type="region of interest" description="N-terminal hotdog fold" evidence="10">
    <location>
        <begin position="1"/>
        <end position="113"/>
    </location>
</feature>
<dbReference type="InterPro" id="IPR009081">
    <property type="entry name" value="PP-bd_ACP"/>
</dbReference>
<comment type="pathway">
    <text evidence="3">Antibiotic biosynthesis; bacillaene biosynthesis.</text>
</comment>
<dbReference type="InterPro" id="IPR020841">
    <property type="entry name" value="PKS_Beta-ketoAc_synthase_dom"/>
</dbReference>
<feature type="region of interest" description="C-terminal hotdog fold" evidence="10">
    <location>
        <begin position="131"/>
        <end position="278"/>
    </location>
</feature>
<keyword evidence="4" id="KW-0596">Phosphopantetheine</keyword>
<feature type="domain" description="PKS/mFAS DH" evidence="14">
    <location>
        <begin position="1167"/>
        <end position="1463"/>
    </location>
</feature>
<dbReference type="Pfam" id="PF21089">
    <property type="entry name" value="PKS_DH_N"/>
    <property type="match status" value="3"/>
</dbReference>
<feature type="domain" description="PKS/mFAS DH" evidence="14">
    <location>
        <begin position="3086"/>
        <end position="3397"/>
    </location>
</feature>
<evidence type="ECO:0000256" key="1">
    <source>
        <dbReference type="ARBA" id="ARBA00003299"/>
    </source>
</evidence>
<feature type="region of interest" description="Disordered" evidence="11">
    <location>
        <begin position="2337"/>
        <end position="2362"/>
    </location>
</feature>
<keyword evidence="6" id="KW-0597">Phosphoprotein</keyword>
<dbReference type="GO" id="GO:0005886">
    <property type="term" value="C:plasma membrane"/>
    <property type="evidence" value="ECO:0007669"/>
    <property type="project" value="TreeGrafter"/>
</dbReference>
<dbReference type="Gene3D" id="3.40.47.10">
    <property type="match status" value="2"/>
</dbReference>
<feature type="domain" description="Ketosynthase family 3 (KS3)" evidence="13">
    <location>
        <begin position="2515"/>
        <end position="2932"/>
    </location>
</feature>
<comment type="subcellular location">
    <subcellularLocation>
        <location evidence="2">Cytoplasm</location>
    </subcellularLocation>
</comment>
<dbReference type="Pfam" id="PF22336">
    <property type="entry name" value="RhiE-like_linker"/>
    <property type="match status" value="1"/>
</dbReference>
<dbReference type="PROSITE" id="PS52004">
    <property type="entry name" value="KS3_2"/>
    <property type="match status" value="2"/>
</dbReference>
<sequence length="3410" mass="373553">MIHETFYLSDNNPFVANHRVHGQRLLPGLAYIDILFQVFRKHGFDYKTLELRHLSIYQPLIVPPASSLKLSVRCSETSTDSWDIRVEGEQRHTEGTEPAVPLYVTAQMLRTAPAEYKEQRLDLQGIRQTALTRHDLSEAYRQYHTQGLVHTGWMQAEGQIYETGSDLFIDIALGREARPSEPQFMFHPVLIDGSGVGSGRLFAPPAAEEPRLFLPLFYESFRAVELLQGDCLTRIRKSSVLRKKELIYWTMEFFNRNGIKIAELTRFAGKLVREAGLLQPDRGSDKVFRIERGQEPAAEPRGEGTSGVKSFLQELMAERLGRHPSEMEPSAGYFELGLDSPGLLGMVKALEERIGIPLSPTLLFEHSTINELADYLLENHAAAFVQEEIKGAGSRPIPDLNRRSSSGPPASTYSAGDEEIAIIGMAGRYPKAGSLDEFWKNLLEGKDCITEIPGYRWSRERMKGLTSPSGKPMSVWGGVIDDADCFDPKFFRISPREAETMDPQERLFLEVCWEAIEDAGYTTKTLVRPRGISGRRDVGVFAGVMHKDYTLVGAEALSQGQAVPLSLHTGPIANRVSYACNFHGPSMTVDTLCSSSLTAIHLAVESIRRGESEAALAGGVNLSLHPAKYITYGLWGMHSSDGRCRTFGSGGDGYVSSEGVAAVLLKPLSRAVADGDRIYALIKAAAINHGGAASGILVPGPAAQGAVIADCLERAGVDPQTIGYIEAHGTGTSLGDPIEIEGLSQAFGSRTGDKQFCAIGSVKSNIGHAESAAGVIGLQKAALQLYHKKLVPSLHSEELNPYIDFKNSPFYVQRTTEEWKKPVMTAGGRQAGFPRRAGLSSFGATGSNAHLILEEYNEESLPRRSPRQGGNLKERTVIVPLSARNPERLKAYAEKMLRHLDNARPLTAHHAEERDNADTNTRGLLMMRLRSLLAALIHVDEEALDFGGDWSDYGAEPVHVRELAEKIQEAYGVELEPGVWVHWSSVEDAAAYLWSQHREILQGSAAPLTGTGDELLPGEESSGIALEDLAYTLQVGREAMDARVAFVACSTEELILKMRAFLEGEDSGHGWFQGNAKQYKAAAESLAKTDAELSETQGMTVKRLESLAQQWTQGADVNWQLLYGAEKPRRVSLPTYPFAKERYWIPGHGVYSSGTASSPAAAGDQLHPLLHRNRSTFREQRFTSTFTGEEFFLADHVIQGRRILPGVAYLEMARASLEESEGGQTTEENRVLRLKQVVWLRPFSITEGTAALQIRLKPEERGALAYELSSMPADEGEPELFSKGRAERVPGSGRPQRLDLEAIRSQFGDGAVPADSLYTAFQAMDMNYGPGQRGVEEIYTASNQVLAKLSLPSCVASTLEDYVLHPSLMDSALQATLLLQPREGRAPSQPVMPFALQEMDIHGGCTSRMWAWIRMSEREGQGDDASRGGKSVKYDIDLCDEGGRICVSMRGFTLRSPAGEPSAGSGAYDRPASTVQPPSGNLILQPVWEPVTPGAGSRFPRSEDSVLIIGGTGRQLESLQAIYSGSAPLSIQPADSMEALTRRLNALGRIDHIVWIAPAGTSLTAADERMIEEQESGVIACFRLIQALLAAGYAAQSLGWTLVTFQTLPVHRTDPIHPTHAGLHGLLGSMAKEFPQWSIRIADLGDNGEWPLGDILTLPADHRGHPWAYRGGEWYRHQLIPVRSPDEDWTATRYREGGVYVVIGGAGGVGKAWSEYMIRTYRAQIIWLGRRKADAGIRSELERLSRMGPKPHYIAADAADPAALENAYRIIKQDYGRIHGIVHSAMVLTDIPLTELDEDRFRAGLSAKVDTSVRMAQVFHEEALDFVLYFSSLISFIKNPGQSPYAAGCTFKDAFAHRLAREWTCPVKVMNWGYWSSEEAAASASVQQLARIGIGLIEPPAGMKALETLLAGPLNQLAMLHTTKPLPLEGLNPNDRLDIRPGTDSFPLPGIRNRLTDQGPVLRRIQESTSTGHDLQDLLCRMVLSELWTMGMGRSQSSEIEELRATAGIQDKYGSWLAESIRVLAGSGFLQVREEGPVISQGRPGQPEDLWEEWERKSPLWLSDASLRPWVRLVESTLRCLPDILSGRKPATDIMFPNSSMERVEGIYKNNPVADYFNEVLAELLLAYLEERIKGNPETAIRIVEIGAGTGGTSSLLFEKLRPYRAHIQEYCYTDISKAFLHHAERTYGPDHPYLTYKLYNVEEPFPGSQGPTGVFDVAVATNVLHATRNIRRTIRHAKSLLKPAGMLLINELSDNRLLTHLTFGLLEGWWLAEDQALRIPGSPGLYPKDWQRVLDSEGFGPVLFPAQAAHDWGQQIIAAASDGVIRTTVKAGREEDAVKSKGTLPQVPRSAVSPTAMPKSNTVREAVRGEAELTEGLLEELVRKTILDKLSEALKVDAREIDDEESFSDYGLDSIIGVNLVQVLNQAMDIDLDTTSLFDYSTVSRLSAYILAEHREPAAQALARQQAAPEAGQVSLMNRTASREAAEPERPGMRADAEGPAEAPLPSSAAPSTKEPIAIIGMSGRFAGSDSLRELWQHLAQGAELIGPSPRWDLSAYYPEGSSYCDRGGFVEDIDRFDPSFFHINALEASFMDPQQRLFMEESWKALEDAGYTGDRLKDRQCGVYVGCLGGGSDYARLAGEQAPPQSFWGNAGSVIPARIAYYLDLQGPAVAVDTACSSSLVAVHLACQGLWAGEMGMALAGGVFVQSTPWYYLSTNKAGMLSPTGHSYTFDERADGFIPGEGIGVLVLKRLSDAERDGDLIHGVIRGSGINQDGTTNGITAPSAASQERLVCSVYDTFGIHPDSIQVVEAHGTGTKLGDPIEYQAISRAFRRYTVRKKYCAIGSIKTNIGHAAHAAGVAGILKILLAMKHKLIPPSLHFKNGNPNIPFDGSPFFVNTELRPWETEADERMRAVVSSFGFSGTNAHIVLEEAPARVGTHAGKPGYPMVLSARTPEQLRRLALQWVDYAQENREEDCADVSYTLLLGRKQFSCRLACVVSGLSEFSLLLKQWLSHGRASQLYVSERPDPDRREQLSLRRYGNQCILESQKTESESEYFELLSTAAELFVQGYSLDYGPLFADGQYHIVSLPTYPFADERYWVPVEKNKADAVHSQIPAEGPAVLHPLLHRNTSDLTGLRYSSMFSRDGLRLVPRSVPNSRGAGALAMLEMARAALLHAGGAFGEAGAIRLHQVVWGSLQGLGVEELTLHIEILPEPDGTVSYEIYSGSPPGGDAVVFSQGKASADIITAERLDVAGLLSQCERAALGSLEGEYPDIGELYAGREQVLAKVRFPGSREKAKQDWGLSPTVAGAVLQVSACLLTAGRLPEAGQPEVLPFSLEEVEVSRASVPEGWVLITYQGAADSLHEFDLDFCDEEGLVYLRLRGLAVRMTQPQGLSVQQPSIPLGEVTV</sequence>
<proteinExistence type="predicted"/>
<dbReference type="InterPro" id="IPR036291">
    <property type="entry name" value="NAD(P)-bd_dom_sf"/>
</dbReference>
<dbReference type="GO" id="GO:0071770">
    <property type="term" value="P:DIM/DIP cell wall layer assembly"/>
    <property type="evidence" value="ECO:0007669"/>
    <property type="project" value="TreeGrafter"/>
</dbReference>
<feature type="compositionally biased region" description="Basic and acidic residues" evidence="11">
    <location>
        <begin position="2482"/>
        <end position="2498"/>
    </location>
</feature>
<dbReference type="InterPro" id="IPR049552">
    <property type="entry name" value="PKS_DH_N"/>
</dbReference>
<evidence type="ECO:0000259" key="12">
    <source>
        <dbReference type="PROSITE" id="PS50075"/>
    </source>
</evidence>
<feature type="active site" description="Proton donor; for dehydratase activity" evidence="10">
    <location>
        <position position="1370"/>
    </location>
</feature>
<dbReference type="PROSITE" id="PS52019">
    <property type="entry name" value="PKS_MFAS_DH"/>
    <property type="match status" value="3"/>
</dbReference>
<dbReference type="InterPro" id="IPR014031">
    <property type="entry name" value="Ketoacyl_synth_C"/>
</dbReference>
<evidence type="ECO:0000256" key="8">
    <source>
        <dbReference type="ARBA" id="ARBA00022737"/>
    </source>
</evidence>
<keyword evidence="7" id="KW-0808">Transferase</keyword>
<feature type="region of interest" description="Disordered" evidence="11">
    <location>
        <begin position="1275"/>
        <end position="1294"/>
    </location>
</feature>
<dbReference type="SUPFAM" id="SSF53335">
    <property type="entry name" value="S-adenosyl-L-methionine-dependent methyltransferases"/>
    <property type="match status" value="1"/>
</dbReference>
<dbReference type="FunFam" id="3.40.47.10:FF:000019">
    <property type="entry name" value="Polyketide synthase type I"/>
    <property type="match status" value="2"/>
</dbReference>
<dbReference type="SUPFAM" id="SSF51735">
    <property type="entry name" value="NAD(P)-binding Rossmann-fold domains"/>
    <property type="match status" value="2"/>
</dbReference>
<feature type="region of interest" description="N-terminal hotdog fold" evidence="10">
    <location>
        <begin position="1167"/>
        <end position="1293"/>
    </location>
</feature>
<feature type="region of interest" description="C-terminal hotdog fold" evidence="10">
    <location>
        <begin position="1308"/>
        <end position="1463"/>
    </location>
</feature>
<dbReference type="InterPro" id="IPR013968">
    <property type="entry name" value="PKS_KR"/>
</dbReference>
<dbReference type="InterPro" id="IPR050091">
    <property type="entry name" value="PKS_NRPS_Biosynth_Enz"/>
</dbReference>
<dbReference type="GO" id="GO:0005737">
    <property type="term" value="C:cytoplasm"/>
    <property type="evidence" value="ECO:0007669"/>
    <property type="project" value="UniProtKB-SubCell"/>
</dbReference>
<dbReference type="Gene3D" id="3.40.50.150">
    <property type="entry name" value="Vaccinia Virus protein VP39"/>
    <property type="match status" value="1"/>
</dbReference>
<comment type="function">
    <text evidence="1">Involved in some intermediate steps for the synthesis of the antibiotic polyketide bacillaene which is involved in secondary metabolism.</text>
</comment>
<accession>R9UPA1</accession>
<dbReference type="SUPFAM" id="SSF47336">
    <property type="entry name" value="ACP-like"/>
    <property type="match status" value="3"/>
</dbReference>
<dbReference type="GO" id="GO:0006633">
    <property type="term" value="P:fatty acid biosynthetic process"/>
    <property type="evidence" value="ECO:0007669"/>
    <property type="project" value="InterPro"/>
</dbReference>
<dbReference type="InterPro" id="IPR014030">
    <property type="entry name" value="Ketoacyl_synth_N"/>
</dbReference>
<dbReference type="Proteomes" id="UP000007392">
    <property type="component" value="Chromosome"/>
</dbReference>
<dbReference type="Gene3D" id="1.10.1200.10">
    <property type="entry name" value="ACP-like"/>
    <property type="match status" value="2"/>
</dbReference>
<feature type="active site" description="Proton acceptor; for dehydratase activity" evidence="10">
    <location>
        <position position="18"/>
    </location>
</feature>
<dbReference type="Pfam" id="PF00109">
    <property type="entry name" value="ketoacyl-synt"/>
    <property type="match status" value="2"/>
</dbReference>
<comment type="caution">
    <text evidence="10">Lacks conserved residue(s) required for the propagation of feature annotation.</text>
</comment>
<evidence type="ECO:0000256" key="3">
    <source>
        <dbReference type="ARBA" id="ARBA00004789"/>
    </source>
</evidence>
<dbReference type="SMART" id="SM00823">
    <property type="entry name" value="PKS_PP"/>
    <property type="match status" value="2"/>
</dbReference>
<dbReference type="InterPro" id="IPR020806">
    <property type="entry name" value="PKS_PP-bd"/>
</dbReference>
<name>R9UPA1_9BACL</name>
<gene>
    <name evidence="15" type="ORF">B2K_39110</name>
</gene>
<reference evidence="15 16" key="1">
    <citation type="submission" date="2013-06" db="EMBL/GenBank/DDBJ databases">
        <title>Complete genome sequence of Paenibacillus mucilaginosus K02.</title>
        <authorList>
            <person name="Xiao B."/>
            <person name="Sun L."/>
            <person name="Xiao L."/>
            <person name="Lian B."/>
        </authorList>
    </citation>
    <scope>NUCLEOTIDE SEQUENCE [LARGE SCALE GENOMIC DNA]</scope>
    <source>
        <strain evidence="15 16">K02</strain>
    </source>
</reference>
<dbReference type="GO" id="GO:0004315">
    <property type="term" value="F:3-oxoacyl-[acyl-carrier-protein] synthase activity"/>
    <property type="evidence" value="ECO:0007669"/>
    <property type="project" value="InterPro"/>
</dbReference>
<evidence type="ECO:0000313" key="15">
    <source>
        <dbReference type="EMBL" id="AGN70647.1"/>
    </source>
</evidence>
<feature type="region of interest" description="Disordered" evidence="11">
    <location>
        <begin position="1457"/>
        <end position="1481"/>
    </location>
</feature>
<organism evidence="15 16">
    <name type="scientific">Paenibacillus mucilaginosus K02</name>
    <dbReference type="NCBI Taxonomy" id="997761"/>
    <lineage>
        <taxon>Bacteria</taxon>
        <taxon>Bacillati</taxon>
        <taxon>Bacillota</taxon>
        <taxon>Bacilli</taxon>
        <taxon>Bacillales</taxon>
        <taxon>Paenibacillaceae</taxon>
        <taxon>Paenibacillus</taxon>
    </lineage>
</organism>
<dbReference type="PANTHER" id="PTHR43775">
    <property type="entry name" value="FATTY ACID SYNTHASE"/>
    <property type="match status" value="1"/>
</dbReference>
<dbReference type="InterPro" id="IPR013217">
    <property type="entry name" value="Methyltransf_12"/>
</dbReference>
<dbReference type="HOGENOM" id="CLU_000022_58_0_9"/>
<dbReference type="Gene3D" id="3.10.129.110">
    <property type="entry name" value="Polyketide synthase dehydratase"/>
    <property type="match status" value="3"/>
</dbReference>
<feature type="region of interest" description="Disordered" evidence="11">
    <location>
        <begin position="2482"/>
        <end position="2514"/>
    </location>
</feature>
<keyword evidence="8" id="KW-0677">Repeat</keyword>
<dbReference type="InterPro" id="IPR054514">
    <property type="entry name" value="RhiE-like_linker"/>
</dbReference>
<dbReference type="Pfam" id="PF22621">
    <property type="entry name" value="CurL-like_PKS_C"/>
    <property type="match status" value="1"/>
</dbReference>
<dbReference type="GO" id="GO:0031177">
    <property type="term" value="F:phosphopantetheine binding"/>
    <property type="evidence" value="ECO:0007669"/>
    <property type="project" value="InterPro"/>
</dbReference>
<dbReference type="InterPro" id="IPR029063">
    <property type="entry name" value="SAM-dependent_MTases_sf"/>
</dbReference>
<dbReference type="PROSITE" id="PS50075">
    <property type="entry name" value="CARRIER"/>
    <property type="match status" value="2"/>
</dbReference>
<dbReference type="InterPro" id="IPR057326">
    <property type="entry name" value="KR_dom"/>
</dbReference>
<dbReference type="Pfam" id="PF14765">
    <property type="entry name" value="PS-DH"/>
    <property type="match status" value="2"/>
</dbReference>
<dbReference type="SMART" id="SM01294">
    <property type="entry name" value="PKS_PP_betabranch"/>
    <property type="match status" value="2"/>
</dbReference>
<dbReference type="CDD" id="cd08953">
    <property type="entry name" value="KR_2_SDR_x"/>
    <property type="match status" value="1"/>
</dbReference>
<evidence type="ECO:0000313" key="16">
    <source>
        <dbReference type="Proteomes" id="UP000007392"/>
    </source>
</evidence>
<keyword evidence="5" id="KW-0963">Cytoplasm</keyword>
<evidence type="ECO:0000256" key="10">
    <source>
        <dbReference type="PROSITE-ProRule" id="PRU01363"/>
    </source>
</evidence>
<feature type="region of interest" description="C-terminal hotdog fold" evidence="10">
    <location>
        <begin position="3248"/>
        <end position="3397"/>
    </location>
</feature>
<dbReference type="InterPro" id="IPR042104">
    <property type="entry name" value="PKS_dehydratase_sf"/>
</dbReference>
<evidence type="ECO:0000256" key="4">
    <source>
        <dbReference type="ARBA" id="ARBA00022450"/>
    </source>
</evidence>
<dbReference type="InterPro" id="IPR036736">
    <property type="entry name" value="ACP-like_sf"/>
</dbReference>
<evidence type="ECO:0000256" key="9">
    <source>
        <dbReference type="ARBA" id="ARBA00023268"/>
    </source>
</evidence>
<evidence type="ECO:0000256" key="5">
    <source>
        <dbReference type="ARBA" id="ARBA00022490"/>
    </source>
</evidence>
<protein>
    <submittedName>
        <fullName evidence="15">Polyketide synthase</fullName>
    </submittedName>
</protein>
<dbReference type="SMART" id="SM00825">
    <property type="entry name" value="PKS_KS"/>
    <property type="match status" value="2"/>
</dbReference>
<feature type="region of interest" description="N-terminal hotdog fold" evidence="10">
    <location>
        <begin position="3086"/>
        <end position="3227"/>
    </location>
</feature>
<dbReference type="OrthoDB" id="2897140at2"/>
<dbReference type="Pfam" id="PF02801">
    <property type="entry name" value="Ketoacyl-synt_C"/>
    <property type="match status" value="2"/>
</dbReference>
<dbReference type="Pfam" id="PF16197">
    <property type="entry name" value="KAsynt_C_assoc"/>
    <property type="match status" value="1"/>
</dbReference>
<dbReference type="InterPro" id="IPR049551">
    <property type="entry name" value="PKS_DH_C"/>
</dbReference>
<evidence type="ECO:0000256" key="6">
    <source>
        <dbReference type="ARBA" id="ARBA00022553"/>
    </source>
</evidence>
<feature type="domain" description="Carrier" evidence="12">
    <location>
        <begin position="306"/>
        <end position="380"/>
    </location>
</feature>
<dbReference type="Gene3D" id="3.30.70.3290">
    <property type="match status" value="1"/>
</dbReference>
<feature type="region of interest" description="Disordered" evidence="11">
    <location>
        <begin position="394"/>
        <end position="414"/>
    </location>
</feature>
<dbReference type="InterPro" id="IPR049900">
    <property type="entry name" value="PKS_mFAS_DH"/>
</dbReference>
<evidence type="ECO:0000256" key="2">
    <source>
        <dbReference type="ARBA" id="ARBA00004496"/>
    </source>
</evidence>
<feature type="compositionally biased region" description="Low complexity" evidence="11">
    <location>
        <begin position="2501"/>
        <end position="2513"/>
    </location>
</feature>
<feature type="compositionally biased region" description="Polar residues" evidence="11">
    <location>
        <begin position="403"/>
        <end position="414"/>
    </location>
</feature>
<dbReference type="SMART" id="SM00826">
    <property type="entry name" value="PKS_DH"/>
    <property type="match status" value="1"/>
</dbReference>
<dbReference type="Pfam" id="PF08659">
    <property type="entry name" value="KR"/>
    <property type="match status" value="1"/>
</dbReference>
<dbReference type="InterPro" id="IPR020807">
    <property type="entry name" value="PKS_DH"/>
</dbReference>
<dbReference type="CDD" id="cd00833">
    <property type="entry name" value="PKS"/>
    <property type="match status" value="2"/>
</dbReference>
<dbReference type="Pfam" id="PF08242">
    <property type="entry name" value="Methyltransf_12"/>
    <property type="match status" value="1"/>
</dbReference>
<dbReference type="InterPro" id="IPR018201">
    <property type="entry name" value="Ketoacyl_synth_AS"/>
</dbReference>
<feature type="active site" description="Proton donor; for dehydratase activity" evidence="10">
    <location>
        <position position="192"/>
    </location>
</feature>
<dbReference type="KEGG" id="pmw:B2K_39110"/>
<dbReference type="Pfam" id="PF00550">
    <property type="entry name" value="PP-binding"/>
    <property type="match status" value="3"/>
</dbReference>
<dbReference type="InterPro" id="IPR032821">
    <property type="entry name" value="PKS_assoc"/>
</dbReference>
<dbReference type="SMART" id="SM00822">
    <property type="entry name" value="PKS_KR"/>
    <property type="match status" value="1"/>
</dbReference>
<evidence type="ECO:0000256" key="7">
    <source>
        <dbReference type="ARBA" id="ARBA00022679"/>
    </source>
</evidence>
<dbReference type="GO" id="GO:0004312">
    <property type="term" value="F:fatty acid synthase activity"/>
    <property type="evidence" value="ECO:0007669"/>
    <property type="project" value="TreeGrafter"/>
</dbReference>
<keyword evidence="9" id="KW-0511">Multifunctional enzyme</keyword>
<dbReference type="RefSeq" id="WP_016362496.1">
    <property type="nucleotide sequence ID" value="NC_017672.3"/>
</dbReference>
<dbReference type="PANTHER" id="PTHR43775:SF37">
    <property type="entry name" value="SI:DKEY-61P9.11"/>
    <property type="match status" value="1"/>
</dbReference>
<dbReference type="Gene3D" id="1.10.1240.100">
    <property type="match status" value="1"/>
</dbReference>
<evidence type="ECO:0000256" key="11">
    <source>
        <dbReference type="SAM" id="MobiDB-lite"/>
    </source>
</evidence>
<evidence type="ECO:0000259" key="13">
    <source>
        <dbReference type="PROSITE" id="PS52004"/>
    </source>
</evidence>
<dbReference type="PROSITE" id="PS00606">
    <property type="entry name" value="KS3_1"/>
    <property type="match status" value="1"/>
</dbReference>
<feature type="domain" description="PKS/mFAS DH" evidence="14">
    <location>
        <begin position="1"/>
        <end position="278"/>
    </location>
</feature>
<feature type="domain" description="Carrier" evidence="12">
    <location>
        <begin position="2378"/>
        <end position="2455"/>
    </location>
</feature>
<dbReference type="EMBL" id="CP003422">
    <property type="protein sequence ID" value="AGN70647.1"/>
    <property type="molecule type" value="Genomic_DNA"/>
</dbReference>
<dbReference type="Gene3D" id="3.40.50.720">
    <property type="entry name" value="NAD(P)-binding Rossmann-like Domain"/>
    <property type="match status" value="1"/>
</dbReference>
<dbReference type="CDD" id="cd02440">
    <property type="entry name" value="AdoMet_MTases"/>
    <property type="match status" value="1"/>
</dbReference>